<dbReference type="Proteomes" id="UP001165366">
    <property type="component" value="Unassembled WGS sequence"/>
</dbReference>
<organism evidence="1 2">
    <name type="scientific">Rhodohalobacter sulfatireducens</name>
    <dbReference type="NCBI Taxonomy" id="2911366"/>
    <lineage>
        <taxon>Bacteria</taxon>
        <taxon>Pseudomonadati</taxon>
        <taxon>Balneolota</taxon>
        <taxon>Balneolia</taxon>
        <taxon>Balneolales</taxon>
        <taxon>Balneolaceae</taxon>
        <taxon>Rhodohalobacter</taxon>
    </lineage>
</organism>
<evidence type="ECO:0000313" key="1">
    <source>
        <dbReference type="EMBL" id="MCG2589722.1"/>
    </source>
</evidence>
<name>A0ABS9KFV4_9BACT</name>
<dbReference type="InterPro" id="IPR034660">
    <property type="entry name" value="DinB/YfiT-like"/>
</dbReference>
<dbReference type="EMBL" id="JAKLWS010000020">
    <property type="protein sequence ID" value="MCG2589722.1"/>
    <property type="molecule type" value="Genomic_DNA"/>
</dbReference>
<reference evidence="1" key="2">
    <citation type="submission" date="2024-05" db="EMBL/GenBank/DDBJ databases">
        <title>Rhodohalobacter halophilus gen. nov., sp. nov., a moderately halophilic member of the family Balneolaceae.</title>
        <authorList>
            <person name="Xia J."/>
        </authorList>
    </citation>
    <scope>NUCLEOTIDE SEQUENCE</scope>
    <source>
        <strain evidence="1">WB101</strain>
    </source>
</reference>
<protein>
    <submittedName>
        <fullName evidence="1">ClbS/DfsB family four-helix bundle protein</fullName>
    </submittedName>
</protein>
<dbReference type="InterPro" id="IPR012550">
    <property type="entry name" value="DUF1706"/>
</dbReference>
<dbReference type="PANTHER" id="PTHR40658">
    <property type="match status" value="1"/>
</dbReference>
<dbReference type="Pfam" id="PF08020">
    <property type="entry name" value="DUF1706"/>
    <property type="match status" value="1"/>
</dbReference>
<keyword evidence="2" id="KW-1185">Reference proteome</keyword>
<dbReference type="RefSeq" id="WP_237855082.1">
    <property type="nucleotide sequence ID" value="NZ_JAKLWS010000020.1"/>
</dbReference>
<reference evidence="1" key="1">
    <citation type="submission" date="2022-01" db="EMBL/GenBank/DDBJ databases">
        <authorList>
            <person name="Wang Y."/>
        </authorList>
    </citation>
    <scope>NUCLEOTIDE SEQUENCE</scope>
    <source>
        <strain evidence="1">WB101</strain>
    </source>
</reference>
<dbReference type="Gene3D" id="1.20.120.450">
    <property type="entry name" value="dinb family like domain"/>
    <property type="match status" value="1"/>
</dbReference>
<dbReference type="PANTHER" id="PTHR40658:SF4">
    <property type="entry name" value="HYPOTHETICAL CYTOSOLIC PROTEIN"/>
    <property type="match status" value="1"/>
</dbReference>
<dbReference type="PIRSF" id="PIRSF031551">
    <property type="entry name" value="DUF1706"/>
    <property type="match status" value="1"/>
</dbReference>
<dbReference type="SUPFAM" id="SSF109854">
    <property type="entry name" value="DinB/YfiT-like putative metalloenzymes"/>
    <property type="match status" value="1"/>
</dbReference>
<evidence type="ECO:0000313" key="2">
    <source>
        <dbReference type="Proteomes" id="UP001165366"/>
    </source>
</evidence>
<accession>A0ABS9KFV4</accession>
<comment type="caution">
    <text evidence="1">The sequence shown here is derived from an EMBL/GenBank/DDBJ whole genome shotgun (WGS) entry which is preliminary data.</text>
</comment>
<gene>
    <name evidence="1" type="ORF">L6773_14170</name>
</gene>
<sequence length="171" mass="20349">MPRPKTKEQLFKLSRGNYKKLIDLIDSLPVEEQRADFPEGTMNRNISDVLAHLHHWHLMFLDWYYVGMKDEKPEMPASGYSWKSLPDLNKKIWEDYKDMELDDARKLLRESFDEVQKIIQRHTEKELFEKKRYRWTGSTSLGAYLVSATSSHYDWAYKLIKKATKSSPFVT</sequence>
<proteinExistence type="predicted"/>